<dbReference type="Proteomes" id="UP000593915">
    <property type="component" value="Chromosome"/>
</dbReference>
<name>A0A7S7AYF7_9SPIR</name>
<dbReference type="InterPro" id="IPR055247">
    <property type="entry name" value="InsJ-like_HTH"/>
</dbReference>
<evidence type="ECO:0000259" key="1">
    <source>
        <dbReference type="PROSITE" id="PS50994"/>
    </source>
</evidence>
<sequence length="353" mass="41688">MDYYTSYKNSKDPSLLRKELVSYAINCGNKKAAHHFQTTVKTVRKWRKRWDEKKGAGLNDRSKKPEKSPRMMKLYWQFKIKSIAEKAAADNKRINGAMIKRAYSIPYSGKTIVKYLKQYYKLPDKKTQREKKRDMREIKNKYRAFEKIQVDIKYLDDIPEFYDDFMRFHLPKYQITARCIRTGALFIGYTQQHNTTSTSIFIYRLLTHLKRSGVNPAEITIQTDNGTEFTAPWNSLKQTLFTKIIELSFSSTHKTIPVGAKTYQSDVESSHRLIEDEFYACRYFSGTQEFLNKAHQYQTYFNFKRFNSYKKGSPVQLLQQAACYLNPAVLNFKPVLVDKFFNLYKDEFRLLAS</sequence>
<evidence type="ECO:0000313" key="2">
    <source>
        <dbReference type="EMBL" id="QOW62086.1"/>
    </source>
</evidence>
<gene>
    <name evidence="2" type="ORF">IFE08_07090</name>
</gene>
<dbReference type="InterPro" id="IPR036397">
    <property type="entry name" value="RNaseH_sf"/>
</dbReference>
<protein>
    <submittedName>
        <fullName evidence="2">Helix-turn-helix domain-containing protein</fullName>
    </submittedName>
</protein>
<dbReference type="PROSITE" id="PS50994">
    <property type="entry name" value="INTEGRASE"/>
    <property type="match status" value="1"/>
</dbReference>
<reference evidence="2 3" key="1">
    <citation type="submission" date="2020-09" db="EMBL/GenBank/DDBJ databases">
        <title>Characterization of Treponema spp. from bovine digital dermatitis in Korea.</title>
        <authorList>
            <person name="Espiritu H.M."/>
            <person name="Cho Y.I."/>
            <person name="Mamuad L."/>
        </authorList>
    </citation>
    <scope>NUCLEOTIDE SEQUENCE [LARGE SCALE GENOMIC DNA]</scope>
    <source>
        <strain evidence="2 3">KS1</strain>
    </source>
</reference>
<dbReference type="SUPFAM" id="SSF53098">
    <property type="entry name" value="Ribonuclease H-like"/>
    <property type="match status" value="1"/>
</dbReference>
<dbReference type="AlphaFoldDB" id="A0A7S7AYF7"/>
<proteinExistence type="predicted"/>
<dbReference type="GO" id="GO:0015074">
    <property type="term" value="P:DNA integration"/>
    <property type="evidence" value="ECO:0007669"/>
    <property type="project" value="InterPro"/>
</dbReference>
<dbReference type="EMBL" id="CP061839">
    <property type="protein sequence ID" value="QOW62086.1"/>
    <property type="molecule type" value="Genomic_DNA"/>
</dbReference>
<dbReference type="Pfam" id="PF13518">
    <property type="entry name" value="HTH_28"/>
    <property type="match status" value="1"/>
</dbReference>
<accession>A0A7S7AYF7</accession>
<dbReference type="InterPro" id="IPR001584">
    <property type="entry name" value="Integrase_cat-core"/>
</dbReference>
<dbReference type="InterPro" id="IPR012337">
    <property type="entry name" value="RNaseH-like_sf"/>
</dbReference>
<dbReference type="Gene3D" id="3.30.420.10">
    <property type="entry name" value="Ribonuclease H-like superfamily/Ribonuclease H"/>
    <property type="match status" value="1"/>
</dbReference>
<evidence type="ECO:0000313" key="3">
    <source>
        <dbReference type="Proteomes" id="UP000593915"/>
    </source>
</evidence>
<organism evidence="2 3">
    <name type="scientific">Treponema pedis</name>
    <dbReference type="NCBI Taxonomy" id="409322"/>
    <lineage>
        <taxon>Bacteria</taxon>
        <taxon>Pseudomonadati</taxon>
        <taxon>Spirochaetota</taxon>
        <taxon>Spirochaetia</taxon>
        <taxon>Spirochaetales</taxon>
        <taxon>Treponemataceae</taxon>
        <taxon>Treponema</taxon>
    </lineage>
</organism>
<dbReference type="RefSeq" id="WP_194077568.1">
    <property type="nucleotide sequence ID" value="NZ_CP061839.1"/>
</dbReference>
<feature type="domain" description="Integrase catalytic" evidence="1">
    <location>
        <begin position="140"/>
        <end position="322"/>
    </location>
</feature>
<dbReference type="GO" id="GO:0003676">
    <property type="term" value="F:nucleic acid binding"/>
    <property type="evidence" value="ECO:0007669"/>
    <property type="project" value="InterPro"/>
</dbReference>